<feature type="transmembrane region" description="Helical" evidence="8">
    <location>
        <begin position="629"/>
        <end position="646"/>
    </location>
</feature>
<gene>
    <name evidence="12" type="ORF">EDC25_1094</name>
</gene>
<evidence type="ECO:0000259" key="10">
    <source>
        <dbReference type="Pfam" id="PF02683"/>
    </source>
</evidence>
<comment type="subcellular location">
    <subcellularLocation>
        <location evidence="1">Membrane</location>
        <topology evidence="1">Multi-pass membrane protein</topology>
    </subcellularLocation>
</comment>
<feature type="transmembrane region" description="Helical" evidence="8">
    <location>
        <begin position="501"/>
        <end position="527"/>
    </location>
</feature>
<evidence type="ECO:0000256" key="7">
    <source>
        <dbReference type="SAM" id="MobiDB-lite"/>
    </source>
</evidence>
<feature type="transmembrane region" description="Helical" evidence="8">
    <location>
        <begin position="571"/>
        <end position="591"/>
    </location>
</feature>
<dbReference type="CDD" id="cd02953">
    <property type="entry name" value="DsbDgamma"/>
    <property type="match status" value="1"/>
</dbReference>
<dbReference type="OrthoDB" id="9811036at2"/>
<evidence type="ECO:0000256" key="8">
    <source>
        <dbReference type="SAM" id="Phobius"/>
    </source>
</evidence>
<dbReference type="RefSeq" id="WP_123522296.1">
    <property type="nucleotide sequence ID" value="NZ_JBHLWF010000086.1"/>
</dbReference>
<dbReference type="AlphaFoldDB" id="A0A4R3LE38"/>
<dbReference type="GO" id="GO:0015035">
    <property type="term" value="F:protein-disulfide reductase activity"/>
    <property type="evidence" value="ECO:0007669"/>
    <property type="project" value="TreeGrafter"/>
</dbReference>
<evidence type="ECO:0000256" key="5">
    <source>
        <dbReference type="ARBA" id="ARBA00023136"/>
    </source>
</evidence>
<evidence type="ECO:0000259" key="11">
    <source>
        <dbReference type="Pfam" id="PF11412"/>
    </source>
</evidence>
<keyword evidence="6" id="KW-0676">Redox-active center</keyword>
<dbReference type="Pfam" id="PF02683">
    <property type="entry name" value="DsbD_TM"/>
    <property type="match status" value="1"/>
</dbReference>
<evidence type="ECO:0000256" key="6">
    <source>
        <dbReference type="ARBA" id="ARBA00023284"/>
    </source>
</evidence>
<evidence type="ECO:0000256" key="1">
    <source>
        <dbReference type="ARBA" id="ARBA00004141"/>
    </source>
</evidence>
<dbReference type="SUPFAM" id="SSF74863">
    <property type="entry name" value="Thiol:disulfide interchange protein DsbD, N-terminal domain (DsbD-alpha)"/>
    <property type="match status" value="2"/>
</dbReference>
<reference evidence="12 13" key="1">
    <citation type="submission" date="2019-03" db="EMBL/GenBank/DDBJ databases">
        <title>Genomic Encyclopedia of Type Strains, Phase IV (KMG-IV): sequencing the most valuable type-strain genomes for metagenomic binning, comparative biology and taxonomic classification.</title>
        <authorList>
            <person name="Goeker M."/>
        </authorList>
    </citation>
    <scope>NUCLEOTIDE SEQUENCE [LARGE SCALE GENOMIC DNA]</scope>
    <source>
        <strain evidence="12 13">DSM 21944</strain>
    </source>
</reference>
<protein>
    <submittedName>
        <fullName evidence="12">Thiol:disulfide interchange protein DsbD</fullName>
    </submittedName>
</protein>
<dbReference type="GO" id="GO:0045454">
    <property type="term" value="P:cell redox homeostasis"/>
    <property type="evidence" value="ECO:0007669"/>
    <property type="project" value="TreeGrafter"/>
</dbReference>
<feature type="domain" description="Thiol:disulfide interchange protein DsbD N-terminal" evidence="11">
    <location>
        <begin position="201"/>
        <end position="319"/>
    </location>
</feature>
<dbReference type="EMBL" id="SMAF01000009">
    <property type="protein sequence ID" value="TCS98152.1"/>
    <property type="molecule type" value="Genomic_DNA"/>
</dbReference>
<dbReference type="SUPFAM" id="SSF52833">
    <property type="entry name" value="Thioredoxin-like"/>
    <property type="match status" value="1"/>
</dbReference>
<comment type="caution">
    <text evidence="12">The sequence shown here is derived from an EMBL/GenBank/DDBJ whole genome shotgun (WGS) entry which is preliminary data.</text>
</comment>
<keyword evidence="9" id="KW-0732">Signal</keyword>
<dbReference type="GO" id="GO:0017004">
    <property type="term" value="P:cytochrome complex assembly"/>
    <property type="evidence" value="ECO:0007669"/>
    <property type="project" value="UniProtKB-KW"/>
</dbReference>
<keyword evidence="3" id="KW-0201">Cytochrome c-type biogenesis</keyword>
<evidence type="ECO:0000313" key="13">
    <source>
        <dbReference type="Proteomes" id="UP000294599"/>
    </source>
</evidence>
<dbReference type="InterPro" id="IPR003834">
    <property type="entry name" value="Cyt_c_assmbl_TM_dom"/>
</dbReference>
<evidence type="ECO:0000256" key="3">
    <source>
        <dbReference type="ARBA" id="ARBA00022748"/>
    </source>
</evidence>
<sequence length="774" mass="81885">MIRPACLLAALFAAFPVVASLNEDDLLPIDEAFALTAQADATDLRLHWRIADGYYLYRHRIAVKAVTADVVLDEPVLPEGARHNDEFFGEVETYRGELSATARIASWPASARDARFEVRYQGCADVGICYPPHRATVTVARPSTLAAASPAGDGKVADNPLARALTAPSLPTSGASDRAPLIGPGGSQPPLQDPLPADREPPLPEEQAFVFEAIAWSPTEVLARFTMPKNYYLYRNGTNFSVEGDGGHWQLAAPGWPTPRQHTDDHFGTVPVYFDLVEVPITVAPPQAGTPAPLRLTASFQGCQLDGICYPPMTRQVTIDMPAADAGQIAAAQAAIARDPYVTSVLQEREETGPVAGTGATVAATGEEPASSLGFIGALLLALTGGVLLNLMPCVLPILSLKVLGLARSGESVAKARSHALWYTAGVMTTFAAVGLAVVALRAVGLALGWGFQLQQPVVVALLAYVMFALGLSMSGVYNIGVGLTGAGQSLASRGGPAGDFFTGVLAVVVASPCTIPFMGSALAYAFASSSLLALLIFLALGLGLALPFLLVGMVPALASRLPRPGAWMETLKQFLAFPMYLTAIWLLWILGKQRGIDAVAAVLAGATVLALALWWWERGRYREGVLRRLLPVLVALLALAPLLLVHRAPPPAQVAGTQTGWVPYSAERLASLRAEGRTVFVDMTADWCVTCKANEKLVLHTDRFNELLERSGAVAMVGDWTNVDPEISAFLRDYGSVGVPLYVVFGGGSQGPGRKLPTVLTFGIVEAALAGTR</sequence>
<evidence type="ECO:0000256" key="2">
    <source>
        <dbReference type="ARBA" id="ARBA00022692"/>
    </source>
</evidence>
<feature type="transmembrane region" description="Helical" evidence="8">
    <location>
        <begin position="533"/>
        <end position="559"/>
    </location>
</feature>
<dbReference type="PANTHER" id="PTHR32234:SF3">
    <property type="entry name" value="SUPPRESSION OF COPPER SENSITIVITY PROTEIN"/>
    <property type="match status" value="1"/>
</dbReference>
<feature type="transmembrane region" description="Helical" evidence="8">
    <location>
        <begin position="458"/>
        <end position="480"/>
    </location>
</feature>
<dbReference type="PANTHER" id="PTHR32234">
    <property type="entry name" value="THIOL:DISULFIDE INTERCHANGE PROTEIN DSBD"/>
    <property type="match status" value="1"/>
</dbReference>
<dbReference type="PROSITE" id="PS00194">
    <property type="entry name" value="THIOREDOXIN_1"/>
    <property type="match status" value="1"/>
</dbReference>
<proteinExistence type="predicted"/>
<dbReference type="Pfam" id="PF13899">
    <property type="entry name" value="Thioredoxin_7"/>
    <property type="match status" value="1"/>
</dbReference>
<keyword evidence="2 8" id="KW-0812">Transmembrane</keyword>
<evidence type="ECO:0000313" key="12">
    <source>
        <dbReference type="EMBL" id="TCS98152.1"/>
    </source>
</evidence>
<dbReference type="InterPro" id="IPR035671">
    <property type="entry name" value="DsbD_gamma"/>
</dbReference>
<dbReference type="InterPro" id="IPR036929">
    <property type="entry name" value="DsbDN_sf"/>
</dbReference>
<dbReference type="GO" id="GO:0016020">
    <property type="term" value="C:membrane"/>
    <property type="evidence" value="ECO:0007669"/>
    <property type="project" value="UniProtKB-SubCell"/>
</dbReference>
<accession>A0A4R3LE38</accession>
<keyword evidence="13" id="KW-1185">Reference proteome</keyword>
<dbReference type="Proteomes" id="UP000294599">
    <property type="component" value="Unassembled WGS sequence"/>
</dbReference>
<feature type="transmembrane region" description="Helical" evidence="8">
    <location>
        <begin position="597"/>
        <end position="617"/>
    </location>
</feature>
<evidence type="ECO:0000256" key="4">
    <source>
        <dbReference type="ARBA" id="ARBA00022989"/>
    </source>
</evidence>
<feature type="domain" description="Thiol:disulfide interchange protein DsbD N-terminal" evidence="11">
    <location>
        <begin position="24"/>
        <end position="139"/>
    </location>
</feature>
<feature type="transmembrane region" description="Helical" evidence="8">
    <location>
        <begin position="373"/>
        <end position="399"/>
    </location>
</feature>
<feature type="domain" description="Cytochrome C biogenesis protein transmembrane" evidence="10">
    <location>
        <begin position="378"/>
        <end position="588"/>
    </location>
</feature>
<evidence type="ECO:0000256" key="9">
    <source>
        <dbReference type="SAM" id="SignalP"/>
    </source>
</evidence>
<dbReference type="Pfam" id="PF11412">
    <property type="entry name" value="DsbD_N"/>
    <property type="match status" value="2"/>
</dbReference>
<feature type="signal peptide" evidence="9">
    <location>
        <begin position="1"/>
        <end position="19"/>
    </location>
</feature>
<dbReference type="InterPro" id="IPR017937">
    <property type="entry name" value="Thioredoxin_CS"/>
</dbReference>
<organism evidence="12 13">
    <name type="scientific">Pseudofulvimonas gallinarii</name>
    <dbReference type="NCBI Taxonomy" id="634155"/>
    <lineage>
        <taxon>Bacteria</taxon>
        <taxon>Pseudomonadati</taxon>
        <taxon>Pseudomonadota</taxon>
        <taxon>Gammaproteobacteria</taxon>
        <taxon>Lysobacterales</taxon>
        <taxon>Rhodanobacteraceae</taxon>
        <taxon>Pseudofulvimonas</taxon>
    </lineage>
</organism>
<feature type="chain" id="PRO_5030099274" evidence="9">
    <location>
        <begin position="20"/>
        <end position="774"/>
    </location>
</feature>
<keyword evidence="4 8" id="KW-1133">Transmembrane helix</keyword>
<dbReference type="InterPro" id="IPR028250">
    <property type="entry name" value="DsbDN"/>
</dbReference>
<dbReference type="Gene3D" id="2.60.40.1250">
    <property type="entry name" value="Thiol:disulfide interchange protein DsbD, N-terminal domain"/>
    <property type="match status" value="2"/>
</dbReference>
<dbReference type="Gene3D" id="3.40.30.10">
    <property type="entry name" value="Glutaredoxin"/>
    <property type="match status" value="1"/>
</dbReference>
<name>A0A4R3LE38_9GAMM</name>
<feature type="transmembrane region" description="Helical" evidence="8">
    <location>
        <begin position="420"/>
        <end position="452"/>
    </location>
</feature>
<keyword evidence="5 8" id="KW-0472">Membrane</keyword>
<dbReference type="InterPro" id="IPR036249">
    <property type="entry name" value="Thioredoxin-like_sf"/>
</dbReference>
<feature type="region of interest" description="Disordered" evidence="7">
    <location>
        <begin position="166"/>
        <end position="201"/>
    </location>
</feature>